<dbReference type="Pfam" id="PF00078">
    <property type="entry name" value="RVT_1"/>
    <property type="match status" value="1"/>
</dbReference>
<dbReference type="InterPro" id="IPR000477">
    <property type="entry name" value="RT_dom"/>
</dbReference>
<dbReference type="SUPFAM" id="SSF56672">
    <property type="entry name" value="DNA/RNA polymerases"/>
    <property type="match status" value="1"/>
</dbReference>
<dbReference type="GO" id="GO:0004523">
    <property type="term" value="F:RNA-DNA hybrid ribonuclease activity"/>
    <property type="evidence" value="ECO:0007669"/>
    <property type="project" value="InterPro"/>
</dbReference>
<sequence>MGEPSPLRNPLGKRGSACVEVMTTLHGSTPSPWRRVEGCVPPEGEFIVTSLDWPSWIRVGDRFTKASDQSNQRSDQGDMDSQIVTIDQFAAAMASIQEAIASLGQRIDGQQAQQVLVQEDTQFDTTVPPPPLHSQPAPRTIPFTLHNQTEVAPPPAIVPTPISEDPHARMDKLEQKLRQMRTSEGAITWEDFDGAPVASLPAKFRMPEIERYTGIGCPRIHLRLYSTVMRAHGLDDAQMVMLFPMSLSGAAQRWFASLEVSRRRTWDDLAQEFLRQFAFNTVIDVLRRELEALRQRPEESVTSFISRWREKISQIINRPSERDQISMIMRTLQPRFARHLMGFPHTDFGSLVQALYGIEEGIARGLWSESSPTDSKGKRPSGGQRSGDVGAISLVGMRPSRRYQTVGQTLGYYYPPSPHAHYRPPTPSRPMTPTYLHPDSQPVFAAHVAERPPAPYTRPRAPQITTYVQRPPRQFAQLGMPLSRAFQKLVEGGLLTPLASRPLPQPIPPRFRMDLHCSYHQGPGHDTDHCTALRHAIQDLIDQGLVNLGQPSVTTNPLPAHSTHAVHPSSGDIHHMDLIEDDSIHMLSWDDGLPKLIVLHDSYEVDGVSLVPQTLAPFSLIPDEAPFQLTHPIPLVIRCQDAFVPFTLWPEDDDSIGREIQIMTRSGRIAQPPPPAVRPFEGAASHEEVRREDDEVLRQLQSTQARISIWSLLASSSTHRDALIRALSQIRVETTTTLEGLIHMMTASRATCIVFSDDDLPPDGLDHVHPLYITVGCSGRRVPSIQRLSPECLPFSHCYSPWFRAFRFWSFYSDSQGVLRIPTSFNLLLGRPWIHVAGSIPSSLHQKMKFIHDGQVITVSSIRDIFAASEPVLQISHSEDDLLLTGFTFDEIQTLEIEDFHRDFVAMSFDQHSSTVVLDMMRGMTFLPGMGLGRHQQGPSEFIAAIDHDTTFGLGFIPTEADYRHMARLRKERVRARLSHTPFDYPIRPYRMSLADYFVRGSKTRPHLEEIDSVAHTDRETDLQHLFHQQQLSDGAPDTSFPMAITPTSPDRASMLSLCFPEEITGDGVMVDSTEMIDGVVSHDKYRDEMDMMTMSQITSIVQLQPISAFDMFGVSTIKVFEGTQTLPVPELPEDDSNLFEGIVSPVEGASDLVDPPLSFDVLSGFVFRFDNYSSVSCDIISTSAPHSPITQIFDIDDEIAQPSSDKDSFDHDSGPIYERVSPAAGDVETVDFGTEDQPRELKIGSPLSTDERDRLIHLLRSYLDVFAWSYEDMPGLDPSIVQHHLPTLPHARLVKQKLRRLHPRWSLQIKEEIQKQLSVGFISVVEYPEWLANVVPVPKKDGKVRVCVDFRDLNKASPKDDFPLPHIDLLVDGTAGHSMLSFMDGFLGYNQILMAPEDMEKTTFITEWGTYCYRVMPFGLKNARATYQRAATTLFHNMMHWDVEVYVDDMIVKSRGRADHLDALERFFERIRKFRLRLNPKKCTFGVTFGKLLGHMVSERGIEVDPDKIKAILDMPAPKTEKEIRSFLGRLQYINRFIARLTDICEPIFRFLRKNQPTVWNDDCQFAFEKIKEYLLSPPVLVPPTPGRPLLLYLSVSDMALGCMLAQIDDSGKERAIYYLSKRMLKYEMRYVMIERLCLALVWATRRLRHYMTEYSMDLISHLDPLRYLFDRPALTGRLMRWLVLLTEFDIQYVSQKSIKGSIVVDHLASLPTSEDRPVDDDFPDEEFVAMTSLSGWCLYFDGAANQLGYGIGVLLVSPQGDHIPRSVRLAFHDRHPITNNIVQYEACILGLETALELGIRQMEVFGDSNLVLRQIQEDWKTRDVKLRPYHAYLELLVARFDDLRYVHMPRAHNRFADTLATLASSVDISIDVVICPLLIESRSGTYPEVATTKDRRALRNLATRFVICGDTLYRRSADGMLLLCLDRASADRVMREVHSGVCGPHMGGHMLARKIMRTGYFWLTMETYCCQFVQKCPECQIHGDLIHAPPSELHALTSPWPFSVWGIDIIGKVSPKSSSGHEFILVAIDYFTKWVEAASYARLTSARVASFIRSHIICRYGVPHELISDRGVHFRAETNGAVEAVNKNIKRILRKMAETSRDWSEKLPFALWAYRTSFRNSTGATPYSLVYGMEAVLPIETEMGSLRVALEQQISDTEWAQARFDQLNLLDERRLRAANHVQAYQRKMAHAFKKRVKPRPLQKGDLVLRILRGLIGDPRGKFRPSWSGPYVIRELTLEGAAWLTDLDGNQFSEPTNVDQPKKYYV</sequence>
<dbReference type="CDD" id="cd09279">
    <property type="entry name" value="RNase_HI_like"/>
    <property type="match status" value="1"/>
</dbReference>
<feature type="region of interest" description="Disordered" evidence="1">
    <location>
        <begin position="367"/>
        <end position="391"/>
    </location>
</feature>
<dbReference type="Pfam" id="PF13456">
    <property type="entry name" value="RVT_3"/>
    <property type="match status" value="1"/>
</dbReference>
<feature type="domain" description="RNase H type-1" evidence="2">
    <location>
        <begin position="1734"/>
        <end position="1867"/>
    </location>
</feature>
<dbReference type="InterPro" id="IPR001584">
    <property type="entry name" value="Integrase_cat-core"/>
</dbReference>
<dbReference type="FunFam" id="3.30.70.270:FF:000020">
    <property type="entry name" value="Transposon Tf2-6 polyprotein-like Protein"/>
    <property type="match status" value="1"/>
</dbReference>
<dbReference type="Gene3D" id="1.10.340.70">
    <property type="match status" value="1"/>
</dbReference>
<dbReference type="Gene3D" id="3.30.70.270">
    <property type="match status" value="2"/>
</dbReference>
<evidence type="ECO:0000256" key="1">
    <source>
        <dbReference type="SAM" id="MobiDB-lite"/>
    </source>
</evidence>
<protein>
    <submittedName>
        <fullName evidence="4">Uncharacterized protein</fullName>
    </submittedName>
</protein>
<dbReference type="PANTHER" id="PTHR48475:SF1">
    <property type="entry name" value="RNASE H TYPE-1 DOMAIN-CONTAINING PROTEIN"/>
    <property type="match status" value="1"/>
</dbReference>
<dbReference type="PANTHER" id="PTHR48475">
    <property type="entry name" value="RIBONUCLEASE H"/>
    <property type="match status" value="1"/>
</dbReference>
<dbReference type="Pfam" id="PF03732">
    <property type="entry name" value="Retrotrans_gag"/>
    <property type="match status" value="1"/>
</dbReference>
<accession>A5C5I0</accession>
<dbReference type="InterPro" id="IPR036397">
    <property type="entry name" value="RNaseH_sf"/>
</dbReference>
<gene>
    <name evidence="4" type="ORF">VITISV_011587</name>
</gene>
<dbReference type="EMBL" id="AM483055">
    <property type="protein sequence ID" value="CAN83961.1"/>
    <property type="molecule type" value="Genomic_DNA"/>
</dbReference>
<dbReference type="InterPro" id="IPR043502">
    <property type="entry name" value="DNA/RNA_pol_sf"/>
</dbReference>
<dbReference type="GO" id="GO:0003676">
    <property type="term" value="F:nucleic acid binding"/>
    <property type="evidence" value="ECO:0007669"/>
    <property type="project" value="InterPro"/>
</dbReference>
<dbReference type="SUPFAM" id="SSF53098">
    <property type="entry name" value="Ribonuclease H-like"/>
    <property type="match status" value="2"/>
</dbReference>
<dbReference type="PROSITE" id="PS50879">
    <property type="entry name" value="RNASE_H_1"/>
    <property type="match status" value="1"/>
</dbReference>
<organism evidence="4">
    <name type="scientific">Vitis vinifera</name>
    <name type="common">Grape</name>
    <dbReference type="NCBI Taxonomy" id="29760"/>
    <lineage>
        <taxon>Eukaryota</taxon>
        <taxon>Viridiplantae</taxon>
        <taxon>Streptophyta</taxon>
        <taxon>Embryophyta</taxon>
        <taxon>Tracheophyta</taxon>
        <taxon>Spermatophyta</taxon>
        <taxon>Magnoliopsida</taxon>
        <taxon>eudicotyledons</taxon>
        <taxon>Gunneridae</taxon>
        <taxon>Pentapetalae</taxon>
        <taxon>rosids</taxon>
        <taxon>Vitales</taxon>
        <taxon>Vitaceae</taxon>
        <taxon>Viteae</taxon>
        <taxon>Vitis</taxon>
    </lineage>
</organism>
<name>A5C5I0_VITVI</name>
<dbReference type="InterPro" id="IPR005162">
    <property type="entry name" value="Retrotrans_gag_dom"/>
</dbReference>
<dbReference type="Pfam" id="PF17921">
    <property type="entry name" value="Integrase_H2C2"/>
    <property type="match status" value="1"/>
</dbReference>
<evidence type="ECO:0000259" key="3">
    <source>
        <dbReference type="PROSITE" id="PS50994"/>
    </source>
</evidence>
<dbReference type="Pfam" id="PF17919">
    <property type="entry name" value="RT_RNaseH_2"/>
    <property type="match status" value="1"/>
</dbReference>
<proteinExistence type="predicted"/>
<dbReference type="InterPro" id="IPR041577">
    <property type="entry name" value="RT_RNaseH_2"/>
</dbReference>
<dbReference type="InterPro" id="IPR043128">
    <property type="entry name" value="Rev_trsase/Diguanyl_cyclase"/>
</dbReference>
<dbReference type="InterPro" id="IPR002156">
    <property type="entry name" value="RNaseH_domain"/>
</dbReference>
<feature type="domain" description="Integrase catalytic" evidence="3">
    <location>
        <begin position="1997"/>
        <end position="2087"/>
    </location>
</feature>
<evidence type="ECO:0000259" key="2">
    <source>
        <dbReference type="PROSITE" id="PS50879"/>
    </source>
</evidence>
<dbReference type="CDD" id="cd01647">
    <property type="entry name" value="RT_LTR"/>
    <property type="match status" value="1"/>
</dbReference>
<dbReference type="Gene3D" id="3.30.420.10">
    <property type="entry name" value="Ribonuclease H-like superfamily/Ribonuclease H"/>
    <property type="match status" value="3"/>
</dbReference>
<dbReference type="InterPro" id="IPR012337">
    <property type="entry name" value="RNaseH-like_sf"/>
</dbReference>
<dbReference type="PROSITE" id="PS50994">
    <property type="entry name" value="INTEGRASE"/>
    <property type="match status" value="1"/>
</dbReference>
<dbReference type="CDD" id="cd09274">
    <property type="entry name" value="RNase_HI_RT_Ty3"/>
    <property type="match status" value="1"/>
</dbReference>
<reference evidence="4" key="1">
    <citation type="journal article" date="2007" name="PLoS ONE">
        <title>The first genome sequence of an elite grapevine cultivar (Pinot noir Vitis vinifera L.): coping with a highly heterozygous genome.</title>
        <authorList>
            <person name="Velasco R."/>
            <person name="Zharkikh A."/>
            <person name="Troggio M."/>
            <person name="Cartwright D.A."/>
            <person name="Cestaro A."/>
            <person name="Pruss D."/>
            <person name="Pindo M."/>
            <person name="FitzGerald L.M."/>
            <person name="Vezzulli S."/>
            <person name="Reid J."/>
            <person name="Malacarne G."/>
            <person name="Iliev D."/>
            <person name="Coppola G."/>
            <person name="Wardell B."/>
            <person name="Micheletti D."/>
            <person name="Macalma T."/>
            <person name="Facci M."/>
            <person name="Mitchell J.T."/>
            <person name="Perazzolli M."/>
            <person name="Eldredge G."/>
            <person name="Gatto P."/>
            <person name="Oyzerski R."/>
            <person name="Moretto M."/>
            <person name="Gutin N."/>
            <person name="Stefanini M."/>
            <person name="Chen Y."/>
            <person name="Segala C."/>
            <person name="Davenport C."/>
            <person name="Dematte L."/>
            <person name="Mraz A."/>
            <person name="Battilana J."/>
            <person name="Stormo K."/>
            <person name="Costa F."/>
            <person name="Tao Q."/>
            <person name="Si-Ammour A."/>
            <person name="Harkins T."/>
            <person name="Lackey A."/>
            <person name="Perbost C."/>
            <person name="Taillon B."/>
            <person name="Stella A."/>
            <person name="Solovyev V."/>
            <person name="Fawcett J.A."/>
            <person name="Sterck L."/>
            <person name="Vandepoele K."/>
            <person name="Grando S.M."/>
            <person name="Toppo S."/>
            <person name="Moser C."/>
            <person name="Lanchbury J."/>
            <person name="Bogden R."/>
            <person name="Skolnick M."/>
            <person name="Sgaramella V."/>
            <person name="Bhatnagar S.K."/>
            <person name="Fontana P."/>
            <person name="Gutin A."/>
            <person name="Van de Peer Y."/>
            <person name="Salamini F."/>
            <person name="Viola R."/>
        </authorList>
    </citation>
    <scope>NUCLEOTIDE SEQUENCE</scope>
</reference>
<dbReference type="Gene3D" id="3.10.10.10">
    <property type="entry name" value="HIV Type 1 Reverse Transcriptase, subunit A, domain 1"/>
    <property type="match status" value="1"/>
</dbReference>
<evidence type="ECO:0000313" key="4">
    <source>
        <dbReference type="EMBL" id="CAN83961.1"/>
    </source>
</evidence>
<dbReference type="GO" id="GO:0015074">
    <property type="term" value="P:DNA integration"/>
    <property type="evidence" value="ECO:0007669"/>
    <property type="project" value="InterPro"/>
</dbReference>
<dbReference type="InterPro" id="IPR041588">
    <property type="entry name" value="Integrase_H2C2"/>
</dbReference>